<accession>A0A101M0W0</accession>
<dbReference type="AlphaFoldDB" id="A0A101M0W0"/>
<comment type="caution">
    <text evidence="1">The sequence shown here is derived from an EMBL/GenBank/DDBJ whole genome shotgun (WGS) entry which is preliminary data.</text>
</comment>
<organism evidence="1">
    <name type="scientific">Picea glauca</name>
    <name type="common">White spruce</name>
    <name type="synonym">Pinus glauca</name>
    <dbReference type="NCBI Taxonomy" id="3330"/>
    <lineage>
        <taxon>Eukaryota</taxon>
        <taxon>Viridiplantae</taxon>
        <taxon>Streptophyta</taxon>
        <taxon>Embryophyta</taxon>
        <taxon>Tracheophyta</taxon>
        <taxon>Spermatophyta</taxon>
        <taxon>Pinopsida</taxon>
        <taxon>Pinidae</taxon>
        <taxon>Conifers I</taxon>
        <taxon>Pinales</taxon>
        <taxon>Pinaceae</taxon>
        <taxon>Picea</taxon>
    </lineage>
</organism>
<dbReference type="EMBL" id="LKAM01000004">
    <property type="protein sequence ID" value="KUM48955.1"/>
    <property type="molecule type" value="Genomic_DNA"/>
</dbReference>
<geneLocation type="mitochondrion" evidence="1"/>
<gene>
    <name evidence="1" type="ORF">ABT39_MTgene4291</name>
</gene>
<proteinExistence type="predicted"/>
<sequence length="76" mass="8708">MLLPSMQDPTIWNLEPKESIAAKSSLLSYHTRSYSFPQTIISFAIDFIKSFHREQLPRTSEKVGRGCTFISRESPC</sequence>
<evidence type="ECO:0000313" key="1">
    <source>
        <dbReference type="EMBL" id="KUM48955.1"/>
    </source>
</evidence>
<keyword evidence="1" id="KW-0496">Mitochondrion</keyword>
<protein>
    <submittedName>
        <fullName evidence="1">Uncharacterized protein</fullName>
    </submittedName>
</protein>
<name>A0A101M0W0_PICGL</name>
<reference evidence="1" key="1">
    <citation type="journal article" date="2015" name="Genome Biol. Evol.">
        <title>Organellar Genomes of White Spruce (Picea glauca): Assembly and Annotation.</title>
        <authorList>
            <person name="Jackman S.D."/>
            <person name="Warren R.L."/>
            <person name="Gibb E.A."/>
            <person name="Vandervalk B.P."/>
            <person name="Mohamadi H."/>
            <person name="Chu J."/>
            <person name="Raymond A."/>
            <person name="Pleasance S."/>
            <person name="Coope R."/>
            <person name="Wildung M.R."/>
            <person name="Ritland C.E."/>
            <person name="Bousquet J."/>
            <person name="Jones S.J."/>
            <person name="Bohlmann J."/>
            <person name="Birol I."/>
        </authorList>
    </citation>
    <scope>NUCLEOTIDE SEQUENCE [LARGE SCALE GENOMIC DNA]</scope>
    <source>
        <tissue evidence="1">Flushing bud</tissue>
    </source>
</reference>